<sequence length="98" mass="11014">MNSVSSWKKHLSQASTQSLIALLAVLAFVLLRKKRANAQAQDSESTDNMDIEQQETQITQTVTSDEMATRDNPLFESQQIADDHDLFDNPNDFEEASL</sequence>
<evidence type="ECO:0000313" key="3">
    <source>
        <dbReference type="Proteomes" id="UP000001542"/>
    </source>
</evidence>
<evidence type="ECO:0000313" key="2">
    <source>
        <dbReference type="EMBL" id="EAY15821.1"/>
    </source>
</evidence>
<reference evidence="2" key="1">
    <citation type="submission" date="2006-10" db="EMBL/GenBank/DDBJ databases">
        <authorList>
            <person name="Amadeo P."/>
            <person name="Zhao Q."/>
            <person name="Wortman J."/>
            <person name="Fraser-Liggett C."/>
            <person name="Carlton J."/>
        </authorList>
    </citation>
    <scope>NUCLEOTIDE SEQUENCE</scope>
    <source>
        <strain evidence="2">G3</strain>
    </source>
</reference>
<accession>A2DUT6</accession>
<organism evidence="2 3">
    <name type="scientific">Trichomonas vaginalis (strain ATCC PRA-98 / G3)</name>
    <dbReference type="NCBI Taxonomy" id="412133"/>
    <lineage>
        <taxon>Eukaryota</taxon>
        <taxon>Metamonada</taxon>
        <taxon>Parabasalia</taxon>
        <taxon>Trichomonadida</taxon>
        <taxon>Trichomonadidae</taxon>
        <taxon>Trichomonas</taxon>
    </lineage>
</organism>
<dbReference type="AlphaFoldDB" id="A2DUT6"/>
<name>A2DUT6_TRIV3</name>
<dbReference type="KEGG" id="tva:4773828"/>
<dbReference type="PANTHER" id="PTHR46155">
    <property type="entry name" value="BIFUNCTIONAL INHIBITOR/LIPID-TRANSFER PROTEIN/SEED STORAGE 2S ALBUMIN SUPERFAMILY PROTEIN"/>
    <property type="match status" value="1"/>
</dbReference>
<proteinExistence type="predicted"/>
<dbReference type="InParanoid" id="A2DUT6"/>
<gene>
    <name evidence="2" type="ORF">TVAG_159940</name>
</gene>
<dbReference type="VEuPathDB" id="TrichDB:TVAGG3_0259470"/>
<feature type="compositionally biased region" description="Low complexity" evidence="1">
    <location>
        <begin position="54"/>
        <end position="63"/>
    </location>
</feature>
<reference evidence="2" key="2">
    <citation type="journal article" date="2007" name="Science">
        <title>Draft genome sequence of the sexually transmitted pathogen Trichomonas vaginalis.</title>
        <authorList>
            <person name="Carlton J.M."/>
            <person name="Hirt R.P."/>
            <person name="Silva J.C."/>
            <person name="Delcher A.L."/>
            <person name="Schatz M."/>
            <person name="Zhao Q."/>
            <person name="Wortman J.R."/>
            <person name="Bidwell S.L."/>
            <person name="Alsmark U.C.M."/>
            <person name="Besteiro S."/>
            <person name="Sicheritz-Ponten T."/>
            <person name="Noel C.J."/>
            <person name="Dacks J.B."/>
            <person name="Foster P.G."/>
            <person name="Simillion C."/>
            <person name="Van de Peer Y."/>
            <person name="Miranda-Saavedra D."/>
            <person name="Barton G.J."/>
            <person name="Westrop G.D."/>
            <person name="Mueller S."/>
            <person name="Dessi D."/>
            <person name="Fiori P.L."/>
            <person name="Ren Q."/>
            <person name="Paulsen I."/>
            <person name="Zhang H."/>
            <person name="Bastida-Corcuera F.D."/>
            <person name="Simoes-Barbosa A."/>
            <person name="Brown M.T."/>
            <person name="Hayes R.D."/>
            <person name="Mukherjee M."/>
            <person name="Okumura C.Y."/>
            <person name="Schneider R."/>
            <person name="Smith A.J."/>
            <person name="Vanacova S."/>
            <person name="Villalvazo M."/>
            <person name="Haas B.J."/>
            <person name="Pertea M."/>
            <person name="Feldblyum T.V."/>
            <person name="Utterback T.R."/>
            <person name="Shu C.L."/>
            <person name="Osoegawa K."/>
            <person name="de Jong P.J."/>
            <person name="Hrdy I."/>
            <person name="Horvathova L."/>
            <person name="Zubacova Z."/>
            <person name="Dolezal P."/>
            <person name="Malik S.B."/>
            <person name="Logsdon J.M. Jr."/>
            <person name="Henze K."/>
            <person name="Gupta A."/>
            <person name="Wang C.C."/>
            <person name="Dunne R.L."/>
            <person name="Upcroft J.A."/>
            <person name="Upcroft P."/>
            <person name="White O."/>
            <person name="Salzberg S.L."/>
            <person name="Tang P."/>
            <person name="Chiu C.-H."/>
            <person name="Lee Y.-S."/>
            <person name="Embley T.M."/>
            <person name="Coombs G.H."/>
            <person name="Mottram J.C."/>
            <person name="Tachezy J."/>
            <person name="Fraser-Liggett C.M."/>
            <person name="Johnson P.J."/>
        </authorList>
    </citation>
    <scope>NUCLEOTIDE SEQUENCE [LARGE SCALE GENOMIC DNA]</scope>
    <source>
        <strain evidence="2">G3</strain>
    </source>
</reference>
<evidence type="ECO:0000256" key="1">
    <source>
        <dbReference type="SAM" id="MobiDB-lite"/>
    </source>
</evidence>
<feature type="region of interest" description="Disordered" evidence="1">
    <location>
        <begin position="37"/>
        <end position="98"/>
    </location>
</feature>
<dbReference type="PANTHER" id="PTHR46155:SF1">
    <property type="entry name" value="BIFUNCTIONAL INHIBITOR_LIPID-TRANSFER PROTEIN_SEED STORAGE 2S ALBUMIN SUPERFAMILY PROTEIN"/>
    <property type="match status" value="1"/>
</dbReference>
<dbReference type="EMBL" id="DS113250">
    <property type="protein sequence ID" value="EAY15821.1"/>
    <property type="molecule type" value="Genomic_DNA"/>
</dbReference>
<keyword evidence="3" id="KW-1185">Reference proteome</keyword>
<dbReference type="RefSeq" id="XP_001328044.1">
    <property type="nucleotide sequence ID" value="XM_001328009.1"/>
</dbReference>
<dbReference type="VEuPathDB" id="TrichDB:TVAG_159940"/>
<feature type="compositionally biased region" description="Acidic residues" evidence="1">
    <location>
        <begin position="44"/>
        <end position="53"/>
    </location>
</feature>
<dbReference type="Proteomes" id="UP000001542">
    <property type="component" value="Unassembled WGS sequence"/>
</dbReference>
<protein>
    <submittedName>
        <fullName evidence="2">Uncharacterized protein</fullName>
    </submittedName>
</protein>